<name>A0ABV4A0B6_9BURK</name>
<protein>
    <submittedName>
        <fullName evidence="4">Nitroreductase</fullName>
    </submittedName>
</protein>
<keyword evidence="2" id="KW-0560">Oxidoreductase</keyword>
<reference evidence="4 5" key="1">
    <citation type="journal article" date="2013" name="Int. J. Syst. Evol. Microbiol.">
        <title>Comamonas guangdongensis sp. nov., isolated from subterranean forest sediment, and emended description of the genus Comamonas.</title>
        <authorList>
            <person name="Zhang J."/>
            <person name="Wang Y."/>
            <person name="Zhou S."/>
            <person name="Wu C."/>
            <person name="He J."/>
            <person name="Li F."/>
        </authorList>
    </citation>
    <scope>NUCLEOTIDE SEQUENCE [LARGE SCALE GENOMIC DNA]</scope>
    <source>
        <strain evidence="4 5">CCTCC AB2011133</strain>
    </source>
</reference>
<dbReference type="Gene3D" id="3.40.109.10">
    <property type="entry name" value="NADH Oxidase"/>
    <property type="match status" value="1"/>
</dbReference>
<evidence type="ECO:0000256" key="1">
    <source>
        <dbReference type="ARBA" id="ARBA00007118"/>
    </source>
</evidence>
<evidence type="ECO:0000313" key="5">
    <source>
        <dbReference type="Proteomes" id="UP001561046"/>
    </source>
</evidence>
<dbReference type="EMBL" id="JBFYGN010000027">
    <property type="protein sequence ID" value="MEX8194854.1"/>
    <property type="molecule type" value="Genomic_DNA"/>
</dbReference>
<comment type="similarity">
    <text evidence="1">Belongs to the nitroreductase family.</text>
</comment>
<sequence>MSSKGIPEIAPRFPAPAPEALALIRERRSIRAFLRDPVPDTLLEQLLQTARQAPSGGNLQPGRFIAVRGARRERLMAALLQDFAAQAPECEDYAYFPQPMPMQLRKRQVAAAQALYGALGVARDDRAGRDAQFARNYRFFDAPVALVVTIDSHFGPGGYMDLGMALYGLQLAAAAHGLGCCAIGALASYPATVRRVLDLPETQHIVCGLALGWTDEAAPINQTQTTRAPLNEWFQTLE</sequence>
<feature type="domain" description="Nitroreductase" evidence="3">
    <location>
        <begin position="24"/>
        <end position="213"/>
    </location>
</feature>
<evidence type="ECO:0000313" key="4">
    <source>
        <dbReference type="EMBL" id="MEX8194854.1"/>
    </source>
</evidence>
<accession>A0ABV4A0B6</accession>
<dbReference type="InterPro" id="IPR029479">
    <property type="entry name" value="Nitroreductase"/>
</dbReference>
<dbReference type="Proteomes" id="UP001561046">
    <property type="component" value="Unassembled WGS sequence"/>
</dbReference>
<dbReference type="SUPFAM" id="SSF55469">
    <property type="entry name" value="FMN-dependent nitroreductase-like"/>
    <property type="match status" value="1"/>
</dbReference>
<dbReference type="PANTHER" id="PTHR43673:SF10">
    <property type="entry name" value="NADH DEHYDROGENASE_NAD(P)H NITROREDUCTASE XCC3605-RELATED"/>
    <property type="match status" value="1"/>
</dbReference>
<dbReference type="CDD" id="cd02136">
    <property type="entry name" value="PnbA_NfnB-like"/>
    <property type="match status" value="1"/>
</dbReference>
<proteinExistence type="inferred from homology"/>
<dbReference type="RefSeq" id="WP_369340031.1">
    <property type="nucleotide sequence ID" value="NZ_JBFYGN010000027.1"/>
</dbReference>
<organism evidence="4 5">
    <name type="scientific">Comamonas guangdongensis</name>
    <dbReference type="NCBI Taxonomy" id="510515"/>
    <lineage>
        <taxon>Bacteria</taxon>
        <taxon>Pseudomonadati</taxon>
        <taxon>Pseudomonadota</taxon>
        <taxon>Betaproteobacteria</taxon>
        <taxon>Burkholderiales</taxon>
        <taxon>Comamonadaceae</taxon>
        <taxon>Comamonas</taxon>
    </lineage>
</organism>
<dbReference type="PANTHER" id="PTHR43673">
    <property type="entry name" value="NAD(P)H NITROREDUCTASE YDGI-RELATED"/>
    <property type="match status" value="1"/>
</dbReference>
<comment type="caution">
    <text evidence="4">The sequence shown here is derived from an EMBL/GenBank/DDBJ whole genome shotgun (WGS) entry which is preliminary data.</text>
</comment>
<evidence type="ECO:0000256" key="2">
    <source>
        <dbReference type="ARBA" id="ARBA00023002"/>
    </source>
</evidence>
<dbReference type="InterPro" id="IPR000415">
    <property type="entry name" value="Nitroreductase-like"/>
</dbReference>
<keyword evidence="5" id="KW-1185">Reference proteome</keyword>
<dbReference type="Pfam" id="PF00881">
    <property type="entry name" value="Nitroreductase"/>
    <property type="match status" value="1"/>
</dbReference>
<evidence type="ECO:0000259" key="3">
    <source>
        <dbReference type="Pfam" id="PF00881"/>
    </source>
</evidence>
<gene>
    <name evidence="4" type="ORF">AB6724_18630</name>
</gene>